<dbReference type="EMBL" id="JBHSCW010000002">
    <property type="protein sequence ID" value="MFC4350741.1"/>
    <property type="molecule type" value="Genomic_DNA"/>
</dbReference>
<dbReference type="SUPFAM" id="SSF46785">
    <property type="entry name" value="Winged helix' DNA-binding domain"/>
    <property type="match status" value="1"/>
</dbReference>
<evidence type="ECO:0000256" key="2">
    <source>
        <dbReference type="ARBA" id="ARBA00023125"/>
    </source>
</evidence>
<sequence>MKLEPLTDDTRRGQIVRRLRELIVSGQVSAGERLTESELSLQLGASRGPLREAIRELVSSGLLVSIPYKGLFVRSVSRKDLEELYSLRTALEQLAFRHCWERRTPAALEDLRWRNENLVAAVDAGTEPHKAIELELILHSWCYELSEHDLLNQAWQRILPNLQFYFMLHQRAHQRPGPFRDAHEAYVEYACGDNLDLMLEHLQYHMRQGLERTLSFIDSIEEYEHIT</sequence>
<keyword evidence="6" id="KW-1185">Reference proteome</keyword>
<dbReference type="PANTHER" id="PTHR43537">
    <property type="entry name" value="TRANSCRIPTIONAL REGULATOR, GNTR FAMILY"/>
    <property type="match status" value="1"/>
</dbReference>
<dbReference type="PANTHER" id="PTHR43537:SF45">
    <property type="entry name" value="GNTR FAMILY REGULATORY PROTEIN"/>
    <property type="match status" value="1"/>
</dbReference>
<dbReference type="Pfam" id="PF07729">
    <property type="entry name" value="FCD"/>
    <property type="match status" value="1"/>
</dbReference>
<dbReference type="SMART" id="SM00345">
    <property type="entry name" value="HTH_GNTR"/>
    <property type="match status" value="1"/>
</dbReference>
<evidence type="ECO:0000256" key="1">
    <source>
        <dbReference type="ARBA" id="ARBA00023015"/>
    </source>
</evidence>
<dbReference type="InterPro" id="IPR036388">
    <property type="entry name" value="WH-like_DNA-bd_sf"/>
</dbReference>
<dbReference type="Proteomes" id="UP001595799">
    <property type="component" value="Unassembled WGS sequence"/>
</dbReference>
<dbReference type="PROSITE" id="PS50949">
    <property type="entry name" value="HTH_GNTR"/>
    <property type="match status" value="1"/>
</dbReference>
<evidence type="ECO:0000313" key="5">
    <source>
        <dbReference type="EMBL" id="MFC4350741.1"/>
    </source>
</evidence>
<comment type="caution">
    <text evidence="5">The sequence shown here is derived from an EMBL/GenBank/DDBJ whole genome shotgun (WGS) entry which is preliminary data.</text>
</comment>
<keyword evidence="3" id="KW-0804">Transcription</keyword>
<gene>
    <name evidence="5" type="ORF">ACFOW6_04200</name>
</gene>
<feature type="domain" description="HTH gntR-type" evidence="4">
    <location>
        <begin position="9"/>
        <end position="76"/>
    </location>
</feature>
<evidence type="ECO:0000313" key="6">
    <source>
        <dbReference type="Proteomes" id="UP001595799"/>
    </source>
</evidence>
<accession>A0ABV8UIS9</accession>
<keyword evidence="2" id="KW-0238">DNA-binding</keyword>
<name>A0ABV8UIS9_9PROT</name>
<dbReference type="RefSeq" id="WP_382421086.1">
    <property type="nucleotide sequence ID" value="NZ_JBHSCW010000002.1"/>
</dbReference>
<protein>
    <submittedName>
        <fullName evidence="5">GntR family transcriptional regulator</fullName>
    </submittedName>
</protein>
<dbReference type="Gene3D" id="1.20.120.530">
    <property type="entry name" value="GntR ligand-binding domain-like"/>
    <property type="match status" value="1"/>
</dbReference>
<dbReference type="SUPFAM" id="SSF48008">
    <property type="entry name" value="GntR ligand-binding domain-like"/>
    <property type="match status" value="1"/>
</dbReference>
<dbReference type="Gene3D" id="1.10.10.10">
    <property type="entry name" value="Winged helix-like DNA-binding domain superfamily/Winged helix DNA-binding domain"/>
    <property type="match status" value="1"/>
</dbReference>
<dbReference type="InterPro" id="IPR036390">
    <property type="entry name" value="WH_DNA-bd_sf"/>
</dbReference>
<dbReference type="InterPro" id="IPR011711">
    <property type="entry name" value="GntR_C"/>
</dbReference>
<evidence type="ECO:0000256" key="3">
    <source>
        <dbReference type="ARBA" id="ARBA00023163"/>
    </source>
</evidence>
<proteinExistence type="predicted"/>
<reference evidence="6" key="1">
    <citation type="journal article" date="2019" name="Int. J. Syst. Evol. Microbiol.">
        <title>The Global Catalogue of Microorganisms (GCM) 10K type strain sequencing project: providing services to taxonomists for standard genome sequencing and annotation.</title>
        <authorList>
            <consortium name="The Broad Institute Genomics Platform"/>
            <consortium name="The Broad Institute Genome Sequencing Center for Infectious Disease"/>
            <person name="Wu L."/>
            <person name="Ma J."/>
        </authorList>
    </citation>
    <scope>NUCLEOTIDE SEQUENCE [LARGE SCALE GENOMIC DNA]</scope>
    <source>
        <strain evidence="6">CECT 8472</strain>
    </source>
</reference>
<dbReference type="InterPro" id="IPR000524">
    <property type="entry name" value="Tscrpt_reg_HTH_GntR"/>
</dbReference>
<keyword evidence="1" id="KW-0805">Transcription regulation</keyword>
<organism evidence="5 6">
    <name type="scientific">Fodinicurvata halophila</name>
    <dbReference type="NCBI Taxonomy" id="1419723"/>
    <lineage>
        <taxon>Bacteria</taxon>
        <taxon>Pseudomonadati</taxon>
        <taxon>Pseudomonadota</taxon>
        <taxon>Alphaproteobacteria</taxon>
        <taxon>Rhodospirillales</taxon>
        <taxon>Rhodovibrionaceae</taxon>
        <taxon>Fodinicurvata</taxon>
    </lineage>
</organism>
<evidence type="ECO:0000259" key="4">
    <source>
        <dbReference type="PROSITE" id="PS50949"/>
    </source>
</evidence>
<dbReference type="CDD" id="cd07377">
    <property type="entry name" value="WHTH_GntR"/>
    <property type="match status" value="1"/>
</dbReference>
<dbReference type="InterPro" id="IPR008920">
    <property type="entry name" value="TF_FadR/GntR_C"/>
</dbReference>
<dbReference type="Pfam" id="PF00392">
    <property type="entry name" value="GntR"/>
    <property type="match status" value="1"/>
</dbReference>